<dbReference type="GO" id="GO:0046104">
    <property type="term" value="P:thymidine metabolic process"/>
    <property type="evidence" value="ECO:0007669"/>
    <property type="project" value="TreeGrafter"/>
</dbReference>
<evidence type="ECO:0000256" key="1">
    <source>
        <dbReference type="ARBA" id="ARBA00007587"/>
    </source>
</evidence>
<evidence type="ECO:0000256" key="9">
    <source>
        <dbReference type="RuleBase" id="RU004165"/>
    </source>
</evidence>
<dbReference type="Gene3D" id="3.40.50.300">
    <property type="entry name" value="P-loop containing nucleotide triphosphate hydrolases"/>
    <property type="match status" value="1"/>
</dbReference>
<comment type="caution">
    <text evidence="10">The sequence shown here is derived from an EMBL/GenBank/DDBJ whole genome shotgun (WGS) entry which is preliminary data.</text>
</comment>
<evidence type="ECO:0000256" key="6">
    <source>
        <dbReference type="ARBA" id="ARBA00022777"/>
    </source>
</evidence>
<dbReference type="PANTHER" id="PTHR11441">
    <property type="entry name" value="THYMIDINE KINASE"/>
    <property type="match status" value="1"/>
</dbReference>
<protein>
    <recommendedName>
        <fullName evidence="2 8">Thymidine kinase</fullName>
        <ecNumber evidence="2 8">2.7.1.21</ecNumber>
    </recommendedName>
</protein>
<dbReference type="PANTHER" id="PTHR11441:SF0">
    <property type="entry name" value="THYMIDINE KINASE, CYTOSOLIC"/>
    <property type="match status" value="1"/>
</dbReference>
<dbReference type="GO" id="GO:0004797">
    <property type="term" value="F:thymidine kinase activity"/>
    <property type="evidence" value="ECO:0007669"/>
    <property type="project" value="UniProtKB-EC"/>
</dbReference>
<dbReference type="EC" id="2.7.1.21" evidence="2 8"/>
<evidence type="ECO:0000256" key="7">
    <source>
        <dbReference type="ARBA" id="ARBA00022840"/>
    </source>
</evidence>
<keyword evidence="4 8" id="KW-0808">Transferase</keyword>
<proteinExistence type="inferred from homology"/>
<evidence type="ECO:0000256" key="5">
    <source>
        <dbReference type="ARBA" id="ARBA00022741"/>
    </source>
</evidence>
<keyword evidence="11" id="KW-1185">Reference proteome</keyword>
<reference evidence="10 11" key="1">
    <citation type="journal article" date="2014" name="Genome Announc.">
        <title>Draft genome sequences of eight enterohepatic helicobacter species isolated from both laboratory and wild rodents.</title>
        <authorList>
            <person name="Sheh A."/>
            <person name="Shen Z."/>
            <person name="Fox J.G."/>
        </authorList>
    </citation>
    <scope>NUCLEOTIDE SEQUENCE [LARGE SCALE GENOMIC DNA]</scope>
    <source>
        <strain evidence="10 11">MIT-03-7007</strain>
    </source>
</reference>
<dbReference type="Pfam" id="PF00265">
    <property type="entry name" value="TK"/>
    <property type="match status" value="1"/>
</dbReference>
<comment type="catalytic activity">
    <reaction evidence="8">
        <text>thymidine + ATP = dTMP + ADP + H(+)</text>
        <dbReference type="Rhea" id="RHEA:19129"/>
        <dbReference type="ChEBI" id="CHEBI:15378"/>
        <dbReference type="ChEBI" id="CHEBI:17748"/>
        <dbReference type="ChEBI" id="CHEBI:30616"/>
        <dbReference type="ChEBI" id="CHEBI:63528"/>
        <dbReference type="ChEBI" id="CHEBI:456216"/>
        <dbReference type="EC" id="2.7.1.21"/>
    </reaction>
</comment>
<sequence>MLHLILGTMKAGKSTKLLSLAKEFSTQGVALIAPNVSKREFFARNVENCLEVYDESFDYANNKIVLIDEIQFFKKEYIQAIINNRNNYNFYIAGLLSNIHHQMWENVVKLLPYADNVELRYANCDICGCKKAKYHIGSGLIGDDYLVICEKCKIKEKR</sequence>
<keyword evidence="7 8" id="KW-0067">ATP-binding</keyword>
<evidence type="ECO:0000313" key="11">
    <source>
        <dbReference type="Proteomes" id="UP000029920"/>
    </source>
</evidence>
<dbReference type="AlphaFoldDB" id="A0A4U8UGD2"/>
<evidence type="ECO:0000256" key="4">
    <source>
        <dbReference type="ARBA" id="ARBA00022679"/>
    </source>
</evidence>
<comment type="similarity">
    <text evidence="1 9">Belongs to the thymidine kinase family.</text>
</comment>
<dbReference type="SUPFAM" id="SSF52540">
    <property type="entry name" value="P-loop containing nucleoside triphosphate hydrolases"/>
    <property type="match status" value="1"/>
</dbReference>
<dbReference type="RefSeq" id="WP_034555692.1">
    <property type="nucleotide sequence ID" value="NZ_JRPC02000102.1"/>
</dbReference>
<dbReference type="EMBL" id="JRPC02000102">
    <property type="protein sequence ID" value="TLE12377.1"/>
    <property type="molecule type" value="Genomic_DNA"/>
</dbReference>
<name>A0A4U8UGD2_9HELI</name>
<organism evidence="10 11">
    <name type="scientific">Helicobacter apodemus</name>
    <dbReference type="NCBI Taxonomy" id="135569"/>
    <lineage>
        <taxon>Bacteria</taxon>
        <taxon>Pseudomonadati</taxon>
        <taxon>Campylobacterota</taxon>
        <taxon>Epsilonproteobacteria</taxon>
        <taxon>Campylobacterales</taxon>
        <taxon>Helicobacteraceae</taxon>
        <taxon>Helicobacter</taxon>
    </lineage>
</organism>
<keyword evidence="3 8" id="KW-0237">DNA synthesis</keyword>
<keyword evidence="5 8" id="KW-0547">Nucleotide-binding</keyword>
<evidence type="ECO:0000256" key="2">
    <source>
        <dbReference type="ARBA" id="ARBA00012118"/>
    </source>
</evidence>
<dbReference type="InterPro" id="IPR027417">
    <property type="entry name" value="P-loop_NTPase"/>
</dbReference>
<dbReference type="GO" id="GO:0005524">
    <property type="term" value="F:ATP binding"/>
    <property type="evidence" value="ECO:0007669"/>
    <property type="project" value="UniProtKB-KW"/>
</dbReference>
<accession>A0A4U8UGD2</accession>
<evidence type="ECO:0000256" key="3">
    <source>
        <dbReference type="ARBA" id="ARBA00022634"/>
    </source>
</evidence>
<evidence type="ECO:0000313" key="10">
    <source>
        <dbReference type="EMBL" id="TLE12377.1"/>
    </source>
</evidence>
<dbReference type="GO" id="GO:0071897">
    <property type="term" value="P:DNA biosynthetic process"/>
    <property type="evidence" value="ECO:0007669"/>
    <property type="project" value="UniProtKB-KW"/>
</dbReference>
<keyword evidence="6 8" id="KW-0418">Kinase</keyword>
<gene>
    <name evidence="10" type="ORF">LS72_010570</name>
</gene>
<evidence type="ECO:0000256" key="8">
    <source>
        <dbReference type="RuleBase" id="RU000544"/>
    </source>
</evidence>
<dbReference type="InterPro" id="IPR001267">
    <property type="entry name" value="Thymidine_kinase"/>
</dbReference>
<dbReference type="Proteomes" id="UP000029920">
    <property type="component" value="Unassembled WGS sequence"/>
</dbReference>